<evidence type="ECO:0000256" key="20">
    <source>
        <dbReference type="ARBA" id="ARBA00048679"/>
    </source>
</evidence>
<dbReference type="Pfam" id="PF08263">
    <property type="entry name" value="LRRNT_2"/>
    <property type="match status" value="1"/>
</dbReference>
<comment type="subcellular location">
    <subcellularLocation>
        <location evidence="1">Cell membrane</location>
        <topology evidence="1">Single-pass membrane protein</topology>
    </subcellularLocation>
</comment>
<feature type="chain" id="PRO_5025510930" description="non-specific serine/threonine protein kinase" evidence="23">
    <location>
        <begin position="24"/>
        <end position="899"/>
    </location>
</feature>
<dbReference type="PANTHER" id="PTHR27008:SF592">
    <property type="entry name" value="LEUCINE-RICH REPEAT RECEPTOR-LIKE PROTEIN KINASE FAMILY PROTEIN-RELATED"/>
    <property type="match status" value="1"/>
</dbReference>
<dbReference type="SUPFAM" id="SSF52058">
    <property type="entry name" value="L domain-like"/>
    <property type="match status" value="2"/>
</dbReference>
<keyword evidence="4" id="KW-1003">Cell membrane</keyword>
<keyword evidence="15 22" id="KW-1133">Transmembrane helix</keyword>
<dbReference type="SMART" id="SM00220">
    <property type="entry name" value="S_TKc"/>
    <property type="match status" value="1"/>
</dbReference>
<dbReference type="Pfam" id="PF00069">
    <property type="entry name" value="Pkinase"/>
    <property type="match status" value="1"/>
</dbReference>
<dbReference type="FunFam" id="3.30.200.20:FF:000432">
    <property type="entry name" value="LRR receptor-like serine/threonine-protein kinase EFR"/>
    <property type="match status" value="1"/>
</dbReference>
<dbReference type="Pfam" id="PF13855">
    <property type="entry name" value="LRR_8"/>
    <property type="match status" value="1"/>
</dbReference>
<proteinExistence type="inferred from homology"/>
<evidence type="ECO:0000256" key="2">
    <source>
        <dbReference type="ARBA" id="ARBA00008684"/>
    </source>
</evidence>
<evidence type="ECO:0000256" key="10">
    <source>
        <dbReference type="ARBA" id="ARBA00022729"/>
    </source>
</evidence>
<feature type="binding site" evidence="21">
    <location>
        <position position="625"/>
    </location>
    <ligand>
        <name>ATP</name>
        <dbReference type="ChEBI" id="CHEBI:30616"/>
    </ligand>
</feature>
<keyword evidence="5" id="KW-0723">Serine/threonine-protein kinase</keyword>
<dbReference type="InterPro" id="IPR001611">
    <property type="entry name" value="Leu-rich_rpt"/>
</dbReference>
<dbReference type="FunFam" id="3.80.10.10:FF:000095">
    <property type="entry name" value="LRR receptor-like serine/threonine-protein kinase GSO1"/>
    <property type="match status" value="2"/>
</dbReference>
<comment type="catalytic activity">
    <reaction evidence="20">
        <text>L-seryl-[protein] + ATP = O-phospho-L-seryl-[protein] + ADP + H(+)</text>
        <dbReference type="Rhea" id="RHEA:17989"/>
        <dbReference type="Rhea" id="RHEA-COMP:9863"/>
        <dbReference type="Rhea" id="RHEA-COMP:11604"/>
        <dbReference type="ChEBI" id="CHEBI:15378"/>
        <dbReference type="ChEBI" id="CHEBI:29999"/>
        <dbReference type="ChEBI" id="CHEBI:30616"/>
        <dbReference type="ChEBI" id="CHEBI:83421"/>
        <dbReference type="ChEBI" id="CHEBI:456216"/>
        <dbReference type="EC" id="2.7.11.1"/>
    </reaction>
</comment>
<evidence type="ECO:0000256" key="1">
    <source>
        <dbReference type="ARBA" id="ARBA00004162"/>
    </source>
</evidence>
<dbReference type="InterPro" id="IPR013210">
    <property type="entry name" value="LRR_N_plant-typ"/>
</dbReference>
<dbReference type="PROSITE" id="PS00108">
    <property type="entry name" value="PROTEIN_KINASE_ST"/>
    <property type="match status" value="1"/>
</dbReference>
<evidence type="ECO:0000256" key="5">
    <source>
        <dbReference type="ARBA" id="ARBA00022527"/>
    </source>
</evidence>
<dbReference type="PROSITE" id="PS50011">
    <property type="entry name" value="PROTEIN_KINASE_DOM"/>
    <property type="match status" value="1"/>
</dbReference>
<keyword evidence="10 23" id="KW-0732">Signal</keyword>
<dbReference type="InterPro" id="IPR011009">
    <property type="entry name" value="Kinase-like_dom_sf"/>
</dbReference>
<evidence type="ECO:0000256" key="9">
    <source>
        <dbReference type="ARBA" id="ARBA00022692"/>
    </source>
</evidence>
<keyword evidence="14 21" id="KW-0067">ATP-binding</keyword>
<feature type="domain" description="Protein kinase" evidence="24">
    <location>
        <begin position="596"/>
        <end position="897"/>
    </location>
</feature>
<accession>A0A6B9V5I6</accession>
<dbReference type="InterPro" id="IPR017441">
    <property type="entry name" value="Protein_kinase_ATP_BS"/>
</dbReference>
<dbReference type="PANTHER" id="PTHR27008">
    <property type="entry name" value="OS04G0122200 PROTEIN"/>
    <property type="match status" value="1"/>
</dbReference>
<evidence type="ECO:0000256" key="17">
    <source>
        <dbReference type="ARBA" id="ARBA00023170"/>
    </source>
</evidence>
<evidence type="ECO:0000313" key="26">
    <source>
        <dbReference type="Proteomes" id="UP000464620"/>
    </source>
</evidence>
<dbReference type="InterPro" id="IPR032675">
    <property type="entry name" value="LRR_dom_sf"/>
</dbReference>
<dbReference type="InterPro" id="IPR051809">
    <property type="entry name" value="Plant_receptor-like_S/T_kinase"/>
</dbReference>
<evidence type="ECO:0000313" key="25">
    <source>
        <dbReference type="EMBL" id="QHN76680.1"/>
    </source>
</evidence>
<evidence type="ECO:0000256" key="4">
    <source>
        <dbReference type="ARBA" id="ARBA00022475"/>
    </source>
</evidence>
<protein>
    <recommendedName>
        <fullName evidence="3">non-specific serine/threonine protein kinase</fullName>
        <ecNumber evidence="3">2.7.11.1</ecNumber>
    </recommendedName>
</protein>
<dbReference type="GO" id="GO:0004674">
    <property type="term" value="F:protein serine/threonine kinase activity"/>
    <property type="evidence" value="ECO:0007669"/>
    <property type="project" value="UniProtKB-KW"/>
</dbReference>
<evidence type="ECO:0000256" key="8">
    <source>
        <dbReference type="ARBA" id="ARBA00022679"/>
    </source>
</evidence>
<keyword evidence="17 25" id="KW-0675">Receptor</keyword>
<keyword evidence="16 22" id="KW-0472">Membrane</keyword>
<dbReference type="FunFam" id="1.10.510.10:FF:000358">
    <property type="entry name" value="Putative leucine-rich repeat receptor-like serine/threonine-protein kinase"/>
    <property type="match status" value="1"/>
</dbReference>
<comment type="similarity">
    <text evidence="2">Belongs to the protein kinase superfamily. Ser/Thr protein kinase family.</text>
</comment>
<sequence>MFLTSMRLLFFYVFFVWLKASLATNILGNETHVIALLQFKESISNDPYGVLSSWNTSSHFCNWHGITCSIKHQRVQQLSLQQCRLFRLQQLYLPDNKLTGEFPVSLANCSELRLLNMSNNSLYGRIPMEIGTLKKLQKMLSLNKNNYSGEIPSSIRNISSLSILPMGYNYLEGKIPEEIGKLKSLSGFAIGANKLSGELPSSLYNMSSLAIFYAADNQFQGSLPSNMFSNLINLQEIGIGGNQISGPIPTSISNASSLQLFYIGYCRFVGKVPNLGNLKDLYWLNLNYNNLGSDLALDLDFITSLINCTELESLVLSSNNFGENATIEFGCKPLIGDIPFSLGNLTQLVEIRISNNMFHGKIPPSIGNWQNLLYLDFSGNNFSGAIPVEVFSLSSLSTNLNLSHNSLNGTLPVEVGALGNLGTLDISNNYLSGQIPMTIGKCTSMEYLDLHGNSFSDMIPSSIASLKGLSHLDLSQNNLSGSIPTDMQRLSFLTYLNVSFNMLEGKVPLEGVFKNATAISIVGNNKLCGGVLQLHLAPCPANLAIIVICVVVCLTLLSIVVVFLSKKKKRTSSLTASTSQPSMVSYQILHHSTEGFTTSNLIGSGSFGSVYKGFLESEHKFVAIKVINLQMSGAHKSFIAECNALKFIRHRNLVKILTCCTSIDYSGQEFKALVFEYMPNGSLEKWLHPSAEITDRLYTLDLTQRLNIVIDVASALHYLHYGCEQPVVHCDLKPENVVLDDDMVAHVTDFGLARLLSMTNGDPHNQSSTTVLKGTIGYAPPEYGMSCEVSMQGDVYSFGILVLEMVTGRRPMEEMLKDDNNLHNYVKMAYSHNLLEITDSTLLPKQIGEEENYTKKLTMCVFSLIRVGLACSVESPNERMNMADVTRELNLTKDVFLRD</sequence>
<evidence type="ECO:0000256" key="16">
    <source>
        <dbReference type="ARBA" id="ARBA00023136"/>
    </source>
</evidence>
<feature type="transmembrane region" description="Helical" evidence="22">
    <location>
        <begin position="543"/>
        <end position="564"/>
    </location>
</feature>
<dbReference type="InterPro" id="IPR008271">
    <property type="entry name" value="Ser/Thr_kinase_AS"/>
</dbReference>
<dbReference type="Proteomes" id="UP000464620">
    <property type="component" value="Chromosome B09"/>
</dbReference>
<evidence type="ECO:0000256" key="21">
    <source>
        <dbReference type="PROSITE-ProRule" id="PRU10141"/>
    </source>
</evidence>
<evidence type="ECO:0000256" key="11">
    <source>
        <dbReference type="ARBA" id="ARBA00022737"/>
    </source>
</evidence>
<keyword evidence="18" id="KW-0325">Glycoprotein</keyword>
<keyword evidence="13 25" id="KW-0418">Kinase</keyword>
<evidence type="ECO:0000256" key="15">
    <source>
        <dbReference type="ARBA" id="ARBA00022989"/>
    </source>
</evidence>
<comment type="catalytic activity">
    <reaction evidence="19">
        <text>L-threonyl-[protein] + ATP = O-phospho-L-threonyl-[protein] + ADP + H(+)</text>
        <dbReference type="Rhea" id="RHEA:46608"/>
        <dbReference type="Rhea" id="RHEA-COMP:11060"/>
        <dbReference type="Rhea" id="RHEA-COMP:11605"/>
        <dbReference type="ChEBI" id="CHEBI:15378"/>
        <dbReference type="ChEBI" id="CHEBI:30013"/>
        <dbReference type="ChEBI" id="CHEBI:30616"/>
        <dbReference type="ChEBI" id="CHEBI:61977"/>
        <dbReference type="ChEBI" id="CHEBI:456216"/>
        <dbReference type="EC" id="2.7.11.1"/>
    </reaction>
</comment>
<dbReference type="PROSITE" id="PS00107">
    <property type="entry name" value="PROTEIN_KINASE_ATP"/>
    <property type="match status" value="1"/>
</dbReference>
<dbReference type="EMBL" id="CP031001">
    <property type="protein sequence ID" value="QHN76680.1"/>
    <property type="molecule type" value="Genomic_DNA"/>
</dbReference>
<dbReference type="GO" id="GO:0005524">
    <property type="term" value="F:ATP binding"/>
    <property type="evidence" value="ECO:0007669"/>
    <property type="project" value="UniProtKB-UniRule"/>
</dbReference>
<organism evidence="25 26">
    <name type="scientific">Arachis hypogaea</name>
    <name type="common">Peanut</name>
    <dbReference type="NCBI Taxonomy" id="3818"/>
    <lineage>
        <taxon>Eukaryota</taxon>
        <taxon>Viridiplantae</taxon>
        <taxon>Streptophyta</taxon>
        <taxon>Embryophyta</taxon>
        <taxon>Tracheophyta</taxon>
        <taxon>Spermatophyta</taxon>
        <taxon>Magnoliopsida</taxon>
        <taxon>eudicotyledons</taxon>
        <taxon>Gunneridae</taxon>
        <taxon>Pentapetalae</taxon>
        <taxon>rosids</taxon>
        <taxon>fabids</taxon>
        <taxon>Fabales</taxon>
        <taxon>Fabaceae</taxon>
        <taxon>Papilionoideae</taxon>
        <taxon>50 kb inversion clade</taxon>
        <taxon>dalbergioids sensu lato</taxon>
        <taxon>Dalbergieae</taxon>
        <taxon>Pterocarpus clade</taxon>
        <taxon>Arachis</taxon>
    </lineage>
</organism>
<dbReference type="Gene3D" id="1.10.510.10">
    <property type="entry name" value="Transferase(Phosphotransferase) domain 1"/>
    <property type="match status" value="1"/>
</dbReference>
<keyword evidence="8" id="KW-0808">Transferase</keyword>
<keyword evidence="7" id="KW-0433">Leucine-rich repeat</keyword>
<dbReference type="Gene3D" id="3.80.10.10">
    <property type="entry name" value="Ribonuclease Inhibitor"/>
    <property type="match status" value="4"/>
</dbReference>
<dbReference type="EC" id="2.7.11.1" evidence="3"/>
<evidence type="ECO:0000256" key="13">
    <source>
        <dbReference type="ARBA" id="ARBA00022777"/>
    </source>
</evidence>
<evidence type="ECO:0000256" key="22">
    <source>
        <dbReference type="SAM" id="Phobius"/>
    </source>
</evidence>
<evidence type="ECO:0000256" key="19">
    <source>
        <dbReference type="ARBA" id="ARBA00047899"/>
    </source>
</evidence>
<evidence type="ECO:0000256" key="7">
    <source>
        <dbReference type="ARBA" id="ARBA00022614"/>
    </source>
</evidence>
<dbReference type="AlphaFoldDB" id="A0A6B9V5I6"/>
<keyword evidence="12 21" id="KW-0547">Nucleotide-binding</keyword>
<dbReference type="Pfam" id="PF00560">
    <property type="entry name" value="LRR_1"/>
    <property type="match status" value="6"/>
</dbReference>
<evidence type="ECO:0000256" key="23">
    <source>
        <dbReference type="SAM" id="SignalP"/>
    </source>
</evidence>
<evidence type="ECO:0000259" key="24">
    <source>
        <dbReference type="PROSITE" id="PS50011"/>
    </source>
</evidence>
<evidence type="ECO:0000256" key="14">
    <source>
        <dbReference type="ARBA" id="ARBA00022840"/>
    </source>
</evidence>
<evidence type="ECO:0000256" key="12">
    <source>
        <dbReference type="ARBA" id="ARBA00022741"/>
    </source>
</evidence>
<reference evidence="25 26" key="1">
    <citation type="submission" date="2020-01" db="EMBL/GenBank/DDBJ databases">
        <title>Genome sequence of Arachis hypogaea, cultivar Shitouqi.</title>
        <authorList>
            <person name="Zhuang W."/>
            <person name="Chen H."/>
            <person name="Varshney R."/>
            <person name="Wang D."/>
            <person name="Ming R."/>
        </authorList>
    </citation>
    <scope>NUCLEOTIDE SEQUENCE [LARGE SCALE GENOMIC DNA]</scope>
    <source>
        <tissue evidence="25">Young leaf</tissue>
    </source>
</reference>
<dbReference type="Gene3D" id="3.30.200.20">
    <property type="entry name" value="Phosphorylase Kinase, domain 1"/>
    <property type="match status" value="1"/>
</dbReference>
<keyword evidence="9 22" id="KW-0812">Transmembrane</keyword>
<gene>
    <name evidence="25" type="ORF">DS421_19g646040</name>
</gene>
<name>A0A6B9V5I6_ARAHY</name>
<dbReference type="GO" id="GO:0005886">
    <property type="term" value="C:plasma membrane"/>
    <property type="evidence" value="ECO:0007669"/>
    <property type="project" value="UniProtKB-SubCell"/>
</dbReference>
<keyword evidence="6" id="KW-0597">Phosphoprotein</keyword>
<dbReference type="SUPFAM" id="SSF56112">
    <property type="entry name" value="Protein kinase-like (PK-like)"/>
    <property type="match status" value="1"/>
</dbReference>
<evidence type="ECO:0000256" key="3">
    <source>
        <dbReference type="ARBA" id="ARBA00012513"/>
    </source>
</evidence>
<evidence type="ECO:0000256" key="6">
    <source>
        <dbReference type="ARBA" id="ARBA00022553"/>
    </source>
</evidence>
<evidence type="ECO:0000256" key="18">
    <source>
        <dbReference type="ARBA" id="ARBA00023180"/>
    </source>
</evidence>
<feature type="signal peptide" evidence="23">
    <location>
        <begin position="1"/>
        <end position="23"/>
    </location>
</feature>
<dbReference type="InterPro" id="IPR000719">
    <property type="entry name" value="Prot_kinase_dom"/>
</dbReference>
<keyword evidence="11" id="KW-0677">Repeat</keyword>